<dbReference type="EMBL" id="JADNRY010000225">
    <property type="protein sequence ID" value="KAF9060844.1"/>
    <property type="molecule type" value="Genomic_DNA"/>
</dbReference>
<evidence type="ECO:0008006" key="3">
    <source>
        <dbReference type="Google" id="ProtNLM"/>
    </source>
</evidence>
<reference evidence="1" key="1">
    <citation type="submission" date="2020-11" db="EMBL/GenBank/DDBJ databases">
        <authorList>
            <consortium name="DOE Joint Genome Institute"/>
            <person name="Ahrendt S."/>
            <person name="Riley R."/>
            <person name="Andreopoulos W."/>
            <person name="Labutti K."/>
            <person name="Pangilinan J."/>
            <person name="Ruiz-Duenas F.J."/>
            <person name="Barrasa J.M."/>
            <person name="Sanchez-Garcia M."/>
            <person name="Camarero S."/>
            <person name="Miyauchi S."/>
            <person name="Serrano A."/>
            <person name="Linde D."/>
            <person name="Babiker R."/>
            <person name="Drula E."/>
            <person name="Ayuso-Fernandez I."/>
            <person name="Pacheco R."/>
            <person name="Padilla G."/>
            <person name="Ferreira P."/>
            <person name="Barriuso J."/>
            <person name="Kellner H."/>
            <person name="Castanera R."/>
            <person name="Alfaro M."/>
            <person name="Ramirez L."/>
            <person name="Pisabarro A.G."/>
            <person name="Kuo A."/>
            <person name="Tritt A."/>
            <person name="Lipzen A."/>
            <person name="He G."/>
            <person name="Yan M."/>
            <person name="Ng V."/>
            <person name="Cullen D."/>
            <person name="Martin F."/>
            <person name="Rosso M.-N."/>
            <person name="Henrissat B."/>
            <person name="Hibbett D."/>
            <person name="Martinez A.T."/>
            <person name="Grigoriev I.V."/>
        </authorList>
    </citation>
    <scope>NUCLEOTIDE SEQUENCE</scope>
    <source>
        <strain evidence="1">AH 40177</strain>
    </source>
</reference>
<sequence>MTPPCAGCAKPLRIDLSSKKLSSLDNELRFEFGPFVITPEQAKEVRTMLALADKDIEDHAFCLHKETMVVQAEMKRLETQRAKLCALLSPTRKLPNETLLRIFEHVCDENLLQCYPWLWHKPPFTKITSPVIDYLPTMAISSVCSRWRTLALSSPSLWANLAVETYATTLDKAETFFGFTDVVIRYLERSGNSPLTLTLTIHGLSDSPSAKAASLIHLTQHTWRWKTFKYRGNHSLTRYNLPFSLRFPLLVKLDITKLKELGRFEHCSRLHALSAPWHAGPSPRTYNQLEHLKFRGHSLADLAEALHAFPSLKSLRLTDTVSPNGHALGTSPKANITSFAFLHGLTSEKVFSSFTFPCLTDLVVSGRTAHWRPTKAFTSFISRSSCMITTFTLRRIAVSDVDLIATLRLMPALLHLEVAQRSSPVDLTTVDLLTLRFISSLIHHQSTSVSLVPNYTVFI</sequence>
<dbReference type="Gene3D" id="1.20.1280.50">
    <property type="match status" value="1"/>
</dbReference>
<comment type="caution">
    <text evidence="1">The sequence shown here is derived from an EMBL/GenBank/DDBJ whole genome shotgun (WGS) entry which is preliminary data.</text>
</comment>
<keyword evidence="2" id="KW-1185">Reference proteome</keyword>
<gene>
    <name evidence="1" type="ORF">BDP27DRAFT_1429607</name>
</gene>
<evidence type="ECO:0000313" key="2">
    <source>
        <dbReference type="Proteomes" id="UP000772434"/>
    </source>
</evidence>
<evidence type="ECO:0000313" key="1">
    <source>
        <dbReference type="EMBL" id="KAF9060844.1"/>
    </source>
</evidence>
<name>A0A9P5U011_9AGAR</name>
<dbReference type="OrthoDB" id="3266451at2759"/>
<dbReference type="Proteomes" id="UP000772434">
    <property type="component" value="Unassembled WGS sequence"/>
</dbReference>
<accession>A0A9P5U011</accession>
<proteinExistence type="predicted"/>
<organism evidence="1 2">
    <name type="scientific">Rhodocollybia butyracea</name>
    <dbReference type="NCBI Taxonomy" id="206335"/>
    <lineage>
        <taxon>Eukaryota</taxon>
        <taxon>Fungi</taxon>
        <taxon>Dikarya</taxon>
        <taxon>Basidiomycota</taxon>
        <taxon>Agaricomycotina</taxon>
        <taxon>Agaricomycetes</taxon>
        <taxon>Agaricomycetidae</taxon>
        <taxon>Agaricales</taxon>
        <taxon>Marasmiineae</taxon>
        <taxon>Omphalotaceae</taxon>
        <taxon>Rhodocollybia</taxon>
    </lineage>
</organism>
<dbReference type="SUPFAM" id="SSF52047">
    <property type="entry name" value="RNI-like"/>
    <property type="match status" value="1"/>
</dbReference>
<dbReference type="AlphaFoldDB" id="A0A9P5U011"/>
<protein>
    <recommendedName>
        <fullName evidence="3">F-box domain-containing protein</fullName>
    </recommendedName>
</protein>